<feature type="transmembrane region" description="Helical" evidence="1">
    <location>
        <begin position="91"/>
        <end position="115"/>
    </location>
</feature>
<dbReference type="InterPro" id="IPR052710">
    <property type="entry name" value="CAAX_protease"/>
</dbReference>
<protein>
    <submittedName>
        <fullName evidence="3">CPBP family intramembrane metalloprotease</fullName>
    </submittedName>
</protein>
<dbReference type="PANTHER" id="PTHR36435:SF1">
    <property type="entry name" value="CAAX AMINO TERMINAL PROTEASE FAMILY PROTEIN"/>
    <property type="match status" value="1"/>
</dbReference>
<feature type="domain" description="CAAX prenyl protease 2/Lysostaphin resistance protein A-like" evidence="2">
    <location>
        <begin position="134"/>
        <end position="221"/>
    </location>
</feature>
<evidence type="ECO:0000259" key="2">
    <source>
        <dbReference type="Pfam" id="PF02517"/>
    </source>
</evidence>
<dbReference type="InterPro" id="IPR003675">
    <property type="entry name" value="Rce1/LyrA-like_dom"/>
</dbReference>
<name>A0A9D1UAC8_9FIRM</name>
<keyword evidence="3" id="KW-0378">Hydrolase</keyword>
<dbReference type="Proteomes" id="UP000824265">
    <property type="component" value="Unassembled WGS sequence"/>
</dbReference>
<dbReference type="GO" id="GO:0004175">
    <property type="term" value="F:endopeptidase activity"/>
    <property type="evidence" value="ECO:0007669"/>
    <property type="project" value="UniProtKB-ARBA"/>
</dbReference>
<keyword evidence="1" id="KW-0812">Transmembrane</keyword>
<dbReference type="RefSeq" id="WP_318702737.1">
    <property type="nucleotide sequence ID" value="NZ_CALWMU010000015.1"/>
</dbReference>
<gene>
    <name evidence="3" type="ORF">H9742_00385</name>
</gene>
<reference evidence="3" key="1">
    <citation type="journal article" date="2021" name="PeerJ">
        <title>Extensive microbial diversity within the chicken gut microbiome revealed by metagenomics and culture.</title>
        <authorList>
            <person name="Gilroy R."/>
            <person name="Ravi A."/>
            <person name="Getino M."/>
            <person name="Pursley I."/>
            <person name="Horton D.L."/>
            <person name="Alikhan N.F."/>
            <person name="Baker D."/>
            <person name="Gharbi K."/>
            <person name="Hall N."/>
            <person name="Watson M."/>
            <person name="Adriaenssens E.M."/>
            <person name="Foster-Nyarko E."/>
            <person name="Jarju S."/>
            <person name="Secka A."/>
            <person name="Antonio M."/>
            <person name="Oren A."/>
            <person name="Chaudhuri R.R."/>
            <person name="La Ragione R."/>
            <person name="Hildebrand F."/>
            <person name="Pallen M.J."/>
        </authorList>
    </citation>
    <scope>NUCLEOTIDE SEQUENCE</scope>
    <source>
        <strain evidence="3">CHK195-6426</strain>
    </source>
</reference>
<dbReference type="Pfam" id="PF02517">
    <property type="entry name" value="Rce1-like"/>
    <property type="match status" value="1"/>
</dbReference>
<organism evidence="3 4">
    <name type="scientific">Candidatus Acetatifactor stercoripullorum</name>
    <dbReference type="NCBI Taxonomy" id="2838414"/>
    <lineage>
        <taxon>Bacteria</taxon>
        <taxon>Bacillati</taxon>
        <taxon>Bacillota</taxon>
        <taxon>Clostridia</taxon>
        <taxon>Lachnospirales</taxon>
        <taxon>Lachnospiraceae</taxon>
        <taxon>Acetatifactor</taxon>
    </lineage>
</organism>
<keyword evidence="1" id="KW-0472">Membrane</keyword>
<feature type="transmembrane region" description="Helical" evidence="1">
    <location>
        <begin position="165"/>
        <end position="182"/>
    </location>
</feature>
<keyword evidence="1" id="KW-1133">Transmembrane helix</keyword>
<sequence length="330" mass="36416">MEDTIKQARGSFSKLGGFFMLGTLVIFAVQLLPAFILQIVKPEWMNNGDIALLVTIIPMYVLGMPFLIWLLKKLPAQTPQRHAMSAGQFGVSFLMCYAIMFCCNLLGNIVTMVIGLLKGGAVQNTILDVATSSNMVITFVYMVICAPVFEEYIFRKLIIDSTMRYGQGVAILLSGLMFGLFHGNLNQFVYAFGLGLFLAFLYVRTGSLKITIALHMIINFLGGIVGVLILQLIDMQGLTEALASGDTQVLMEYYSSHLAGWAVYGVYAILILAAVITGVVLLIVFRKRFTLPGNERVIPRGKGFSTVILNPGMAVYCLFWLAMILLQLFQ</sequence>
<dbReference type="GO" id="GO:0008237">
    <property type="term" value="F:metallopeptidase activity"/>
    <property type="evidence" value="ECO:0007669"/>
    <property type="project" value="UniProtKB-KW"/>
</dbReference>
<accession>A0A9D1UAC8</accession>
<dbReference type="EMBL" id="DXGH01000002">
    <property type="protein sequence ID" value="HIW79978.1"/>
    <property type="molecule type" value="Genomic_DNA"/>
</dbReference>
<feature type="transmembrane region" description="Helical" evidence="1">
    <location>
        <begin position="306"/>
        <end position="329"/>
    </location>
</feature>
<feature type="transmembrane region" description="Helical" evidence="1">
    <location>
        <begin position="188"/>
        <end position="205"/>
    </location>
</feature>
<feature type="transmembrane region" description="Helical" evidence="1">
    <location>
        <begin position="212"/>
        <end position="233"/>
    </location>
</feature>
<feature type="transmembrane region" description="Helical" evidence="1">
    <location>
        <begin position="50"/>
        <end position="71"/>
    </location>
</feature>
<keyword evidence="3" id="KW-0645">Protease</keyword>
<feature type="transmembrane region" description="Helical" evidence="1">
    <location>
        <begin position="261"/>
        <end position="285"/>
    </location>
</feature>
<evidence type="ECO:0000313" key="3">
    <source>
        <dbReference type="EMBL" id="HIW79978.1"/>
    </source>
</evidence>
<keyword evidence="3" id="KW-0482">Metalloprotease</keyword>
<dbReference type="PANTHER" id="PTHR36435">
    <property type="entry name" value="SLR1288 PROTEIN"/>
    <property type="match status" value="1"/>
</dbReference>
<dbReference type="AlphaFoldDB" id="A0A9D1UAC8"/>
<dbReference type="GO" id="GO:0080120">
    <property type="term" value="P:CAAX-box protein maturation"/>
    <property type="evidence" value="ECO:0007669"/>
    <property type="project" value="UniProtKB-ARBA"/>
</dbReference>
<evidence type="ECO:0000313" key="4">
    <source>
        <dbReference type="Proteomes" id="UP000824265"/>
    </source>
</evidence>
<feature type="transmembrane region" description="Helical" evidence="1">
    <location>
        <begin position="12"/>
        <end position="38"/>
    </location>
</feature>
<feature type="transmembrane region" description="Helical" evidence="1">
    <location>
        <begin position="135"/>
        <end position="153"/>
    </location>
</feature>
<reference evidence="3" key="2">
    <citation type="submission" date="2021-04" db="EMBL/GenBank/DDBJ databases">
        <authorList>
            <person name="Gilroy R."/>
        </authorList>
    </citation>
    <scope>NUCLEOTIDE SEQUENCE</scope>
    <source>
        <strain evidence="3">CHK195-6426</strain>
    </source>
</reference>
<proteinExistence type="predicted"/>
<comment type="caution">
    <text evidence="3">The sequence shown here is derived from an EMBL/GenBank/DDBJ whole genome shotgun (WGS) entry which is preliminary data.</text>
</comment>
<evidence type="ECO:0000256" key="1">
    <source>
        <dbReference type="SAM" id="Phobius"/>
    </source>
</evidence>